<proteinExistence type="predicted"/>
<feature type="region of interest" description="Disordered" evidence="1">
    <location>
        <begin position="1"/>
        <end position="31"/>
    </location>
</feature>
<dbReference type="RefSeq" id="XP_044714517.1">
    <property type="nucleotide sequence ID" value="XM_044870405.1"/>
</dbReference>
<dbReference type="OrthoDB" id="5098383at2759"/>
<keyword evidence="3" id="KW-1185">Reference proteome</keyword>
<evidence type="ECO:0000256" key="1">
    <source>
        <dbReference type="SAM" id="MobiDB-lite"/>
    </source>
</evidence>
<accession>A0A9P8SBX3</accession>
<dbReference type="AlphaFoldDB" id="A0A9P8SBX3"/>
<name>A0A9P8SBX3_9HYPO</name>
<evidence type="ECO:0000313" key="3">
    <source>
        <dbReference type="Proteomes" id="UP000824596"/>
    </source>
</evidence>
<gene>
    <name evidence="2" type="ORF">HRG_11935</name>
</gene>
<evidence type="ECO:0000313" key="2">
    <source>
        <dbReference type="EMBL" id="KAH0957003.1"/>
    </source>
</evidence>
<sequence>MDRMQREEPSTVEKTQTDHIVPDTDRGLEDNRFTSIEDLLTSIYPHPDPTDEPYQPADGNGDAVYETSSSGMFPLDGPAAFGDVDKLSFFADVMKASPNRGGYDAEPCAMRVQTTREQPFIRVERGAEFADNFHEDFFLELFRSFSLDTYCNGMGPIRHTSVFCFLVFNILLRSSNRRISMKPDDRPPDKGRG</sequence>
<dbReference type="Proteomes" id="UP000824596">
    <property type="component" value="Unassembled WGS sequence"/>
</dbReference>
<protein>
    <submittedName>
        <fullName evidence="2">Uncharacterized protein</fullName>
    </submittedName>
</protein>
<organism evidence="2 3">
    <name type="scientific">Hirsutella rhossiliensis</name>
    <dbReference type="NCBI Taxonomy" id="111463"/>
    <lineage>
        <taxon>Eukaryota</taxon>
        <taxon>Fungi</taxon>
        <taxon>Dikarya</taxon>
        <taxon>Ascomycota</taxon>
        <taxon>Pezizomycotina</taxon>
        <taxon>Sordariomycetes</taxon>
        <taxon>Hypocreomycetidae</taxon>
        <taxon>Hypocreales</taxon>
        <taxon>Ophiocordycipitaceae</taxon>
        <taxon>Hirsutella</taxon>
    </lineage>
</organism>
<dbReference type="EMBL" id="JAIZPD010000028">
    <property type="protein sequence ID" value="KAH0957003.1"/>
    <property type="molecule type" value="Genomic_DNA"/>
</dbReference>
<comment type="caution">
    <text evidence="2">The sequence shown here is derived from an EMBL/GenBank/DDBJ whole genome shotgun (WGS) entry which is preliminary data.</text>
</comment>
<dbReference type="GeneID" id="68361063"/>
<reference evidence="2" key="1">
    <citation type="submission" date="2021-09" db="EMBL/GenBank/DDBJ databases">
        <title>A high-quality genome of the endoparasitic fungus Hirsutella rhossiliensis with a comparison of Hirsutella genomes reveals transposable elements contributing to genome size variation.</title>
        <authorList>
            <person name="Lin R."/>
            <person name="Jiao Y."/>
            <person name="Sun X."/>
            <person name="Ling J."/>
            <person name="Xie B."/>
            <person name="Cheng X."/>
        </authorList>
    </citation>
    <scope>NUCLEOTIDE SEQUENCE</scope>
    <source>
        <strain evidence="2">HR02</strain>
    </source>
</reference>